<feature type="region of interest" description="Disordered" evidence="12">
    <location>
        <begin position="310"/>
        <end position="330"/>
    </location>
</feature>
<feature type="site" description="Transition state stabilizer" evidence="10">
    <location>
        <position position="84"/>
    </location>
</feature>
<dbReference type="AlphaFoldDB" id="A0A6A6HP89"/>
<evidence type="ECO:0000256" key="9">
    <source>
        <dbReference type="PIRSR" id="PIRSR038120-2"/>
    </source>
</evidence>
<evidence type="ECO:0000313" key="15">
    <source>
        <dbReference type="Proteomes" id="UP000800092"/>
    </source>
</evidence>
<dbReference type="OrthoDB" id="1924260at2759"/>
<dbReference type="Gene3D" id="1.20.58.860">
    <property type="match status" value="1"/>
</dbReference>
<dbReference type="Proteomes" id="UP000800092">
    <property type="component" value="Unassembled WGS sequence"/>
</dbReference>
<evidence type="ECO:0000256" key="12">
    <source>
        <dbReference type="SAM" id="MobiDB-lite"/>
    </source>
</evidence>
<dbReference type="CDD" id="cd09617">
    <property type="entry name" value="Peptidase_C12_UCH37_BAP1"/>
    <property type="match status" value="1"/>
</dbReference>
<feature type="active site" description="Proton donor" evidence="8 10">
    <location>
        <position position="170"/>
    </location>
</feature>
<evidence type="ECO:0000256" key="3">
    <source>
        <dbReference type="ARBA" id="ARBA00022670"/>
    </source>
</evidence>
<organism evidence="14 15">
    <name type="scientific">Viridothelium virens</name>
    <name type="common">Speckled blister lichen</name>
    <name type="synonym">Trypethelium virens</name>
    <dbReference type="NCBI Taxonomy" id="1048519"/>
    <lineage>
        <taxon>Eukaryota</taxon>
        <taxon>Fungi</taxon>
        <taxon>Dikarya</taxon>
        <taxon>Ascomycota</taxon>
        <taxon>Pezizomycotina</taxon>
        <taxon>Dothideomycetes</taxon>
        <taxon>Dothideomycetes incertae sedis</taxon>
        <taxon>Trypetheliales</taxon>
        <taxon>Trypetheliaceae</taxon>
        <taxon>Viridothelium</taxon>
    </lineage>
</organism>
<dbReference type="Pfam" id="PF01088">
    <property type="entry name" value="Peptidase_C12"/>
    <property type="match status" value="1"/>
</dbReference>
<dbReference type="PRINTS" id="PR00707">
    <property type="entry name" value="UBCTHYDRLASE"/>
</dbReference>
<keyword evidence="3 7" id="KW-0645">Protease</keyword>
<dbReference type="PANTHER" id="PTHR10589">
    <property type="entry name" value="UBIQUITIN CARBOXYL-TERMINAL HYDROLASE"/>
    <property type="match status" value="1"/>
</dbReference>
<evidence type="ECO:0000256" key="4">
    <source>
        <dbReference type="ARBA" id="ARBA00022786"/>
    </source>
</evidence>
<dbReference type="Gene3D" id="3.40.532.10">
    <property type="entry name" value="Peptidase C12, ubiquitin carboxyl-terminal hydrolase"/>
    <property type="match status" value="1"/>
</dbReference>
<dbReference type="EMBL" id="ML991771">
    <property type="protein sequence ID" value="KAF2239821.1"/>
    <property type="molecule type" value="Genomic_DNA"/>
</dbReference>
<feature type="active site" description="Nucleophile" evidence="8 10">
    <location>
        <position position="90"/>
    </location>
</feature>
<dbReference type="GO" id="GO:0005737">
    <property type="term" value="C:cytoplasm"/>
    <property type="evidence" value="ECO:0007669"/>
    <property type="project" value="TreeGrafter"/>
</dbReference>
<sequence length="330" mass="37260">MAEEGGWNTIESDAGVFTYLIEELGVKGVQFEELLSLDAESIQELSPVYGVIFLFKYIGEKPSSTPRDGKFDSEAPENMFFAAQTIQNACGTQALLSVLLNKDHEGVELGPTLTLFKDFTQGFPTELRGEALSNDPTIREVHNSFARASPFSLDPSLRPPVDPNDSDLYHFIAYIPHNNTLYELDGLQPHPISHGPLVPPASSTQTSDQNWYSQQFAKQVVEVIQRRIGRYGESEIRFNLLACCRDLRLRAQEMGDMVLLERERTKRRNWAWENALRRHNFVGLIGEVAKGVAAEKVKNGTWDEWLKGAKERAEERRKKGRGGDEMDLDE</sequence>
<name>A0A6A6HP89_VIRVR</name>
<dbReference type="InterPro" id="IPR001578">
    <property type="entry name" value="Peptidase_C12_UCH"/>
</dbReference>
<evidence type="ECO:0000259" key="13">
    <source>
        <dbReference type="PROSITE" id="PS52048"/>
    </source>
</evidence>
<keyword evidence="14" id="KW-0647">Proteasome</keyword>
<dbReference type="SUPFAM" id="SSF54001">
    <property type="entry name" value="Cysteine proteinases"/>
    <property type="match status" value="1"/>
</dbReference>
<evidence type="ECO:0000256" key="6">
    <source>
        <dbReference type="ARBA" id="ARBA00022807"/>
    </source>
</evidence>
<reference evidence="14" key="1">
    <citation type="journal article" date="2020" name="Stud. Mycol.">
        <title>101 Dothideomycetes genomes: a test case for predicting lifestyles and emergence of pathogens.</title>
        <authorList>
            <person name="Haridas S."/>
            <person name="Albert R."/>
            <person name="Binder M."/>
            <person name="Bloem J."/>
            <person name="Labutti K."/>
            <person name="Salamov A."/>
            <person name="Andreopoulos B."/>
            <person name="Baker S."/>
            <person name="Barry K."/>
            <person name="Bills G."/>
            <person name="Bluhm B."/>
            <person name="Cannon C."/>
            <person name="Castanera R."/>
            <person name="Culley D."/>
            <person name="Daum C."/>
            <person name="Ezra D."/>
            <person name="Gonzalez J."/>
            <person name="Henrissat B."/>
            <person name="Kuo A."/>
            <person name="Liang C."/>
            <person name="Lipzen A."/>
            <person name="Lutzoni F."/>
            <person name="Magnuson J."/>
            <person name="Mondo S."/>
            <person name="Nolan M."/>
            <person name="Ohm R."/>
            <person name="Pangilinan J."/>
            <person name="Park H.-J."/>
            <person name="Ramirez L."/>
            <person name="Alfaro M."/>
            <person name="Sun H."/>
            <person name="Tritt A."/>
            <person name="Yoshinaga Y."/>
            <person name="Zwiers L.-H."/>
            <person name="Turgeon B."/>
            <person name="Goodwin S."/>
            <person name="Spatafora J."/>
            <person name="Crous P."/>
            <person name="Grigoriev I."/>
        </authorList>
    </citation>
    <scope>NUCLEOTIDE SEQUENCE</scope>
    <source>
        <strain evidence="14">Tuck. ex Michener</strain>
    </source>
</reference>
<feature type="site" description="Important for enzyme activity" evidence="9 10">
    <location>
        <position position="185"/>
    </location>
</feature>
<evidence type="ECO:0000256" key="7">
    <source>
        <dbReference type="PIRNR" id="PIRNR038120"/>
    </source>
</evidence>
<evidence type="ECO:0000256" key="10">
    <source>
        <dbReference type="PROSITE-ProRule" id="PRU01393"/>
    </source>
</evidence>
<keyword evidence="5 7" id="KW-0378">Hydrolase</keyword>
<evidence type="ECO:0000256" key="11">
    <source>
        <dbReference type="RuleBase" id="RU361215"/>
    </source>
</evidence>
<dbReference type="GO" id="GO:0004843">
    <property type="term" value="F:cysteine-type deubiquitinase activity"/>
    <property type="evidence" value="ECO:0007669"/>
    <property type="project" value="UniProtKB-UniRule"/>
</dbReference>
<keyword evidence="4 7" id="KW-0833">Ubl conjugation pathway</keyword>
<dbReference type="PROSITE" id="PS52048">
    <property type="entry name" value="UCH_DOMAIN"/>
    <property type="match status" value="1"/>
</dbReference>
<comment type="similarity">
    <text evidence="2 7 10 11">Belongs to the peptidase C12 family.</text>
</comment>
<dbReference type="InterPro" id="IPR036959">
    <property type="entry name" value="Peptidase_C12_UCH_sf"/>
</dbReference>
<evidence type="ECO:0000256" key="8">
    <source>
        <dbReference type="PIRSR" id="PIRSR038120-1"/>
    </source>
</evidence>
<keyword evidence="15" id="KW-1185">Reference proteome</keyword>
<evidence type="ECO:0000256" key="5">
    <source>
        <dbReference type="ARBA" id="ARBA00022801"/>
    </source>
</evidence>
<feature type="compositionally biased region" description="Basic and acidic residues" evidence="12">
    <location>
        <begin position="310"/>
        <end position="324"/>
    </location>
</feature>
<dbReference type="Pfam" id="PF18031">
    <property type="entry name" value="UCH_C"/>
    <property type="match status" value="1"/>
</dbReference>
<evidence type="ECO:0000256" key="2">
    <source>
        <dbReference type="ARBA" id="ARBA00009326"/>
    </source>
</evidence>
<accession>A0A6A6HP89</accession>
<keyword evidence="6 7" id="KW-0788">Thiol protease</keyword>
<dbReference type="InterPro" id="IPR041507">
    <property type="entry name" value="UCH_C"/>
</dbReference>
<dbReference type="GO" id="GO:0016579">
    <property type="term" value="P:protein deubiquitination"/>
    <property type="evidence" value="ECO:0007669"/>
    <property type="project" value="InterPro"/>
</dbReference>
<evidence type="ECO:0000256" key="1">
    <source>
        <dbReference type="ARBA" id="ARBA00000707"/>
    </source>
</evidence>
<dbReference type="EC" id="3.4.19.12" evidence="7 11"/>
<dbReference type="PANTHER" id="PTHR10589:SF16">
    <property type="entry name" value="UBIQUITIN CARBOXYL-TERMINAL HYDROLASE ISOZYME L5"/>
    <property type="match status" value="1"/>
</dbReference>
<dbReference type="InterPro" id="IPR017390">
    <property type="entry name" value="Ubiquitinyl_hydrolase_UCH37"/>
</dbReference>
<dbReference type="PIRSF" id="PIRSF038120">
    <property type="entry name" value="Ubiquitinyl_hydrolase_UCH37"/>
    <property type="match status" value="1"/>
</dbReference>
<evidence type="ECO:0000313" key="14">
    <source>
        <dbReference type="EMBL" id="KAF2239821.1"/>
    </source>
</evidence>
<dbReference type="FunFam" id="3.40.532.10:FF:000009">
    <property type="entry name" value="Ubiquitin carboxyl-terminal hydrolase"/>
    <property type="match status" value="1"/>
</dbReference>
<protein>
    <recommendedName>
        <fullName evidence="7 11">Ubiquitin carboxyl-terminal hydrolase</fullName>
        <ecNumber evidence="7 11">3.4.19.12</ecNumber>
    </recommendedName>
</protein>
<comment type="catalytic activity">
    <reaction evidence="1 7 10 11">
        <text>Thiol-dependent hydrolysis of ester, thioester, amide, peptide and isopeptide bonds formed by the C-terminal Gly of ubiquitin (a 76-residue protein attached to proteins as an intracellular targeting signal).</text>
        <dbReference type="EC" id="3.4.19.12"/>
    </reaction>
</comment>
<dbReference type="InterPro" id="IPR038765">
    <property type="entry name" value="Papain-like_cys_pep_sf"/>
</dbReference>
<dbReference type="GO" id="GO:0000502">
    <property type="term" value="C:proteasome complex"/>
    <property type="evidence" value="ECO:0007669"/>
    <property type="project" value="UniProtKB-KW"/>
</dbReference>
<feature type="domain" description="UCH catalytic" evidence="13">
    <location>
        <begin position="6"/>
        <end position="245"/>
    </location>
</feature>
<proteinExistence type="inferred from homology"/>
<dbReference type="GO" id="GO:0006511">
    <property type="term" value="P:ubiquitin-dependent protein catabolic process"/>
    <property type="evidence" value="ECO:0007669"/>
    <property type="project" value="UniProtKB-UniRule"/>
</dbReference>
<gene>
    <name evidence="14" type="ORF">EV356DRAFT_527687</name>
</gene>